<keyword evidence="7 9" id="KW-1133">Transmembrane helix</keyword>
<evidence type="ECO:0000256" key="9">
    <source>
        <dbReference type="HAMAP-Rule" id="MF_00161"/>
    </source>
</evidence>
<dbReference type="PRINTS" id="PR00781">
    <property type="entry name" value="LIPOSIGPTASE"/>
</dbReference>
<keyword evidence="4 9" id="KW-0812">Transmembrane</keyword>
<evidence type="ECO:0000256" key="5">
    <source>
        <dbReference type="ARBA" id="ARBA00022750"/>
    </source>
</evidence>
<dbReference type="HAMAP" id="MF_00161">
    <property type="entry name" value="LspA"/>
    <property type="match status" value="1"/>
</dbReference>
<sequence>MGWSRQTKEDIPLYYLIAAVIIALDQWTKSLVVKHMERGESIPLLADVFHLTSHRNMGAAFGILQNQRWLFIVITLAVVIGIIYSLIRIGKKQPRVSLALSLVLGGAVGNFIDRATTGQVVDFLDFTLINFPIFNVADMAITIGVALLLLDVLLEGKKKAR</sequence>
<evidence type="ECO:0000256" key="4">
    <source>
        <dbReference type="ARBA" id="ARBA00022692"/>
    </source>
</evidence>
<keyword evidence="5 9" id="KW-0064">Aspartyl protease</keyword>
<reference evidence="12 13" key="1">
    <citation type="submission" date="2021-01" db="EMBL/GenBank/DDBJ databases">
        <title>Identification of strong promoters based on the transcriptome of Brevibacillus choshinensis.</title>
        <authorList>
            <person name="Yao D."/>
            <person name="Zhang K."/>
            <person name="Wu J."/>
        </authorList>
    </citation>
    <scope>NUCLEOTIDE SEQUENCE [LARGE SCALE GENOMIC DNA]</scope>
    <source>
        <strain evidence="12 13">HPD31-SP3</strain>
    </source>
</reference>
<evidence type="ECO:0000256" key="11">
    <source>
        <dbReference type="RuleBase" id="RU004181"/>
    </source>
</evidence>
<comment type="subcellular location">
    <subcellularLocation>
        <location evidence="9">Cell membrane</location>
        <topology evidence="9">Multi-pass membrane protein</topology>
    </subcellularLocation>
</comment>
<evidence type="ECO:0000313" key="13">
    <source>
        <dbReference type="Proteomes" id="UP000596248"/>
    </source>
</evidence>
<keyword evidence="13" id="KW-1185">Reference proteome</keyword>
<dbReference type="PROSITE" id="PS00855">
    <property type="entry name" value="SPASE_II"/>
    <property type="match status" value="1"/>
</dbReference>
<comment type="catalytic activity">
    <reaction evidence="9 10">
        <text>Release of signal peptides from bacterial membrane prolipoproteins. Hydrolyzes -Xaa-Yaa-Zaa-|-(S,diacylglyceryl)Cys-, in which Xaa is hydrophobic (preferably Leu), and Yaa (Ala or Ser) and Zaa (Gly or Ala) have small, neutral side chains.</text>
        <dbReference type="EC" id="3.4.23.36"/>
    </reaction>
</comment>
<feature type="transmembrane region" description="Helical" evidence="9">
    <location>
        <begin position="12"/>
        <end position="28"/>
    </location>
</feature>
<keyword evidence="3 9" id="KW-0645">Protease</keyword>
<dbReference type="GO" id="GO:0004190">
    <property type="term" value="F:aspartic-type endopeptidase activity"/>
    <property type="evidence" value="ECO:0007669"/>
    <property type="project" value="UniProtKB-EC"/>
</dbReference>
<proteinExistence type="inferred from homology"/>
<evidence type="ECO:0000256" key="10">
    <source>
        <dbReference type="RuleBase" id="RU000594"/>
    </source>
</evidence>
<keyword evidence="6 9" id="KW-0378">Hydrolase</keyword>
<evidence type="ECO:0000256" key="8">
    <source>
        <dbReference type="ARBA" id="ARBA00023136"/>
    </source>
</evidence>
<evidence type="ECO:0000256" key="1">
    <source>
        <dbReference type="ARBA" id="ARBA00006139"/>
    </source>
</evidence>
<protein>
    <recommendedName>
        <fullName evidence="9">Lipoprotein signal peptidase</fullName>
        <ecNumber evidence="9">3.4.23.36</ecNumber>
    </recommendedName>
    <alternativeName>
        <fullName evidence="9">Prolipoprotein signal peptidase</fullName>
    </alternativeName>
    <alternativeName>
        <fullName evidence="9">Signal peptidase II</fullName>
        <shortName evidence="9">SPase II</shortName>
    </alternativeName>
</protein>
<accession>A0ABX7FXX9</accession>
<gene>
    <name evidence="9 12" type="primary">lspA</name>
    <name evidence="12" type="ORF">JNE38_19210</name>
</gene>
<feature type="active site" evidence="9">
    <location>
        <position position="138"/>
    </location>
</feature>
<dbReference type="EC" id="3.4.23.36" evidence="9"/>
<evidence type="ECO:0000256" key="6">
    <source>
        <dbReference type="ARBA" id="ARBA00022801"/>
    </source>
</evidence>
<evidence type="ECO:0000313" key="12">
    <source>
        <dbReference type="EMBL" id="QRG70681.1"/>
    </source>
</evidence>
<dbReference type="NCBIfam" id="TIGR00077">
    <property type="entry name" value="lspA"/>
    <property type="match status" value="1"/>
</dbReference>
<evidence type="ECO:0000256" key="3">
    <source>
        <dbReference type="ARBA" id="ARBA00022670"/>
    </source>
</evidence>
<keyword evidence="2 9" id="KW-1003">Cell membrane</keyword>
<dbReference type="Proteomes" id="UP000596248">
    <property type="component" value="Chromosome"/>
</dbReference>
<comment type="pathway">
    <text evidence="9">Protein modification; lipoprotein biosynthesis (signal peptide cleavage).</text>
</comment>
<comment type="function">
    <text evidence="9 10">This protein specifically catalyzes the removal of signal peptides from prolipoproteins.</text>
</comment>
<organism evidence="12 13">
    <name type="scientific">Brevibacillus choshinensis</name>
    <dbReference type="NCBI Taxonomy" id="54911"/>
    <lineage>
        <taxon>Bacteria</taxon>
        <taxon>Bacillati</taxon>
        <taxon>Bacillota</taxon>
        <taxon>Bacilli</taxon>
        <taxon>Bacillales</taxon>
        <taxon>Paenibacillaceae</taxon>
        <taxon>Brevibacillus</taxon>
    </lineage>
</organism>
<feature type="active site" evidence="9">
    <location>
        <position position="122"/>
    </location>
</feature>
<dbReference type="Pfam" id="PF01252">
    <property type="entry name" value="Peptidase_A8"/>
    <property type="match status" value="1"/>
</dbReference>
<keyword evidence="8 9" id="KW-0472">Membrane</keyword>
<dbReference type="EMBL" id="CP069127">
    <property type="protein sequence ID" value="QRG70681.1"/>
    <property type="molecule type" value="Genomic_DNA"/>
</dbReference>
<feature type="transmembrane region" description="Helical" evidence="9">
    <location>
        <begin position="132"/>
        <end position="154"/>
    </location>
</feature>
<name>A0ABX7FXX9_BRECH</name>
<feature type="transmembrane region" description="Helical" evidence="9">
    <location>
        <begin position="69"/>
        <end position="87"/>
    </location>
</feature>
<dbReference type="PANTHER" id="PTHR33695">
    <property type="entry name" value="LIPOPROTEIN SIGNAL PEPTIDASE"/>
    <property type="match status" value="1"/>
</dbReference>
<dbReference type="PANTHER" id="PTHR33695:SF1">
    <property type="entry name" value="LIPOPROTEIN SIGNAL PEPTIDASE"/>
    <property type="match status" value="1"/>
</dbReference>
<evidence type="ECO:0000256" key="2">
    <source>
        <dbReference type="ARBA" id="ARBA00022475"/>
    </source>
</evidence>
<evidence type="ECO:0000256" key="7">
    <source>
        <dbReference type="ARBA" id="ARBA00022989"/>
    </source>
</evidence>
<comment type="similarity">
    <text evidence="1 9 11">Belongs to the peptidase A8 family.</text>
</comment>
<feature type="transmembrane region" description="Helical" evidence="9">
    <location>
        <begin position="96"/>
        <end position="112"/>
    </location>
</feature>
<dbReference type="InterPro" id="IPR001872">
    <property type="entry name" value="Peptidase_A8"/>
</dbReference>
<dbReference type="RefSeq" id="WP_203357646.1">
    <property type="nucleotide sequence ID" value="NZ_CP069127.1"/>
</dbReference>